<dbReference type="EMBL" id="KK100304">
    <property type="protein sequence ID" value="KIZ07019.1"/>
    <property type="molecule type" value="Genomic_DNA"/>
</dbReference>
<dbReference type="Pfam" id="PF01170">
    <property type="entry name" value="UPF0020"/>
    <property type="match status" value="1"/>
</dbReference>
<dbReference type="Gene3D" id="2.40.330.10">
    <property type="entry name" value="DNA-binding pseudobarrel domain"/>
    <property type="match status" value="1"/>
</dbReference>
<evidence type="ECO:0000256" key="12">
    <source>
        <dbReference type="ARBA" id="ARBA00023242"/>
    </source>
</evidence>
<dbReference type="GeneID" id="25727048"/>
<dbReference type="STRING" id="145388.A0A0D2LKV1"/>
<comment type="similarity">
    <text evidence="14">Belongs to the class I-like SAM-binding methyltransferase superfamily. TRM11 methyltransferase family.</text>
</comment>
<dbReference type="InterPro" id="IPR015300">
    <property type="entry name" value="DNA-bd_pseudobarrel_sf"/>
</dbReference>
<feature type="region of interest" description="Disordered" evidence="15">
    <location>
        <begin position="235"/>
        <end position="321"/>
    </location>
</feature>
<dbReference type="Pfam" id="PF25904">
    <property type="entry name" value="Tmrp11_N"/>
    <property type="match status" value="1"/>
</dbReference>
<evidence type="ECO:0000256" key="7">
    <source>
        <dbReference type="ARBA" id="ARBA00022694"/>
    </source>
</evidence>
<keyword evidence="3 14" id="KW-0820">tRNA-binding</keyword>
<evidence type="ECO:0000256" key="8">
    <source>
        <dbReference type="ARBA" id="ARBA00022884"/>
    </source>
</evidence>
<keyword evidence="4 14" id="KW-0489">Methyltransferase</keyword>
<evidence type="ECO:0000256" key="11">
    <source>
        <dbReference type="ARBA" id="ARBA00023163"/>
    </source>
</evidence>
<dbReference type="GO" id="GO:0008033">
    <property type="term" value="P:tRNA processing"/>
    <property type="evidence" value="ECO:0007669"/>
    <property type="project" value="UniProtKB-UniRule"/>
</dbReference>
<evidence type="ECO:0000259" key="16">
    <source>
        <dbReference type="Pfam" id="PF01170"/>
    </source>
</evidence>
<dbReference type="OrthoDB" id="296065at2759"/>
<feature type="region of interest" description="Disordered" evidence="15">
    <location>
        <begin position="792"/>
        <end position="835"/>
    </location>
</feature>
<evidence type="ECO:0000313" key="19">
    <source>
        <dbReference type="Proteomes" id="UP000054498"/>
    </source>
</evidence>
<evidence type="ECO:0000256" key="6">
    <source>
        <dbReference type="ARBA" id="ARBA00022691"/>
    </source>
</evidence>
<feature type="compositionally biased region" description="Low complexity" evidence="15">
    <location>
        <begin position="284"/>
        <end position="315"/>
    </location>
</feature>
<feature type="compositionally biased region" description="Low complexity" evidence="15">
    <location>
        <begin position="1013"/>
        <end position="1025"/>
    </location>
</feature>
<keyword evidence="7 14" id="KW-0819">tRNA processing</keyword>
<dbReference type="GO" id="GO:0160102">
    <property type="term" value="F:tRNA (guanine(10)-N2)-methyltransferase activity"/>
    <property type="evidence" value="ECO:0007669"/>
    <property type="project" value="UniProtKB-EC"/>
</dbReference>
<feature type="compositionally biased region" description="Low complexity" evidence="15">
    <location>
        <begin position="1033"/>
        <end position="1047"/>
    </location>
</feature>
<evidence type="ECO:0000256" key="4">
    <source>
        <dbReference type="ARBA" id="ARBA00022603"/>
    </source>
</evidence>
<dbReference type="SUPFAM" id="SSF101936">
    <property type="entry name" value="DNA-binding pseudobarrel domain"/>
    <property type="match status" value="1"/>
</dbReference>
<keyword evidence="5 14" id="KW-0808">Transferase</keyword>
<dbReference type="GO" id="GO:0005737">
    <property type="term" value="C:cytoplasm"/>
    <property type="evidence" value="ECO:0007669"/>
    <property type="project" value="UniProtKB-SubCell"/>
</dbReference>
<keyword evidence="6 14" id="KW-0949">S-adenosyl-L-methionine</keyword>
<dbReference type="AlphaFoldDB" id="A0A0D2LKV1"/>
<dbReference type="GO" id="GO:0003677">
    <property type="term" value="F:DNA binding"/>
    <property type="evidence" value="ECO:0007669"/>
    <property type="project" value="UniProtKB-KW"/>
</dbReference>
<dbReference type="InterPro" id="IPR016691">
    <property type="entry name" value="TRMT11"/>
</dbReference>
<dbReference type="CDD" id="cd10017">
    <property type="entry name" value="B3_DNA"/>
    <property type="match status" value="1"/>
</dbReference>
<evidence type="ECO:0000256" key="3">
    <source>
        <dbReference type="ARBA" id="ARBA00022555"/>
    </source>
</evidence>
<dbReference type="KEGG" id="mng:MNEG_0930"/>
<keyword evidence="12" id="KW-0539">Nucleus</keyword>
<dbReference type="Proteomes" id="UP000054498">
    <property type="component" value="Unassembled WGS sequence"/>
</dbReference>
<name>A0A0D2LKV1_9CHLO</name>
<keyword evidence="19" id="KW-1185">Reference proteome</keyword>
<dbReference type="PANTHER" id="PTHR13370">
    <property type="entry name" value="RNA METHYLASE-RELATED"/>
    <property type="match status" value="1"/>
</dbReference>
<evidence type="ECO:0000256" key="1">
    <source>
        <dbReference type="ARBA" id="ARBA00004496"/>
    </source>
</evidence>
<keyword evidence="8 14" id="KW-0694">RNA-binding</keyword>
<sequence length="1218" mass="127546">MGRTRRIRFNRIGASNWADSDSDPGSGDDSEGEGSSRSGAEAPVSELASSHRGGGNSNGGGQRPARYLCYFAQSLLDFRVAEVEALAEMVGCPPGTLRWEPPAGGDPASPFWFVTFPSRSVARHVASRAVLLRALIEVWGEGPGWPQLQASVEAYPAARRARFLAPDTSFRLKIDTWNFKWREERKSDVLDALEFVGFQGRVDLSDAAQSSFWVILAAPKPPGQGWDAWARCQREREQGARTGAGEGGGQVANAGRQQDDGGQQQQQNGEQQQRQQEHQPASHESNQQQHSEPEQQQGEGERQWQQQPGQQQSEPPLGGDDKVDPWTYIYFGREVAIAESRALPALFSLKQRRYLGPTSMDAEMAFVMANMAWVRAGHLVLDPFCGTGSVLLAAAKRGAHVVGGDIDMRVLKQGRPNQKTGAPEDNFSNFEQYGLTWPAGLLRMDASRAPFRAGLTEVFDAIIADPPYGVRAGGRKSAPKEGALILDPATHYVATAPYGLTECVDDLVAMGARLLRPGGRLVFFVPVSPETYDPSDFPDHPAMALAANSEQPLSTRYSRRLLTFRKSAPFEPAQDAAWREGRRGFKMGIEQVADQVWEPAPHKAAFKQQRPKAKGKRGQAAGGEGCDGDGGGGGSAGADAAGDAQGAAVEAAAGAAAAAPRAASLERELPASPGSALRRCAAVAAPRLPLSGTLRALLTLRASASTTFPTSLASSCGAHDDAAFLKFLTESGLIGSLDAGDHSNAWGSFDAAPAAHMPAAVDGATAAAAAAVAPTDIAPWPIAEVAALPRPLKRRRSVDSGDTLPMPAGADAHRRKRAVHDDEATSSSPANDLAGLPRARGAAAAAAIGAAGAPEQHNNRAAAQAAAAAEAEGVFKAVLVAKVLTKSDASSKRIILPRIAIEANLPHLTSGGGGFGQGRALHFPALDRAGREWPLCIKAWANGANPKPVFVLEGGVGELMKTHRLGPGDVVGVLASEDGRHFVHWNTDQVRDAAARPTLCAFEFAEHNKRQEAAAADAAAPAPAAEPLTTAMQQQQQQQQQQQDTPTVSPPPTPTLVPSRPSAAAPFAATPLMAAVPFASSLVVPGFYLPSPACEMLVMGPGAPIAEAACAPCYLPMDGDGPSGLLIECAQPALGGSPMLLPLPPMPSLTAADIAVAALPPAAVAAAEAPVAAPAAAVRVGSILHQGGALLCSRTTGCKRPAGHQGWCLGHGSKRTSK</sequence>
<evidence type="ECO:0000256" key="15">
    <source>
        <dbReference type="SAM" id="MobiDB-lite"/>
    </source>
</evidence>
<keyword evidence="9" id="KW-0805">Transcription regulation</keyword>
<evidence type="ECO:0000256" key="5">
    <source>
        <dbReference type="ARBA" id="ARBA00022679"/>
    </source>
</evidence>
<evidence type="ECO:0000256" key="10">
    <source>
        <dbReference type="ARBA" id="ARBA00023125"/>
    </source>
</evidence>
<feature type="region of interest" description="Disordered" evidence="15">
    <location>
        <begin position="601"/>
        <end position="641"/>
    </location>
</feature>
<dbReference type="GO" id="GO:0032259">
    <property type="term" value="P:methylation"/>
    <property type="evidence" value="ECO:0007669"/>
    <property type="project" value="UniProtKB-UniRule"/>
</dbReference>
<dbReference type="InterPro" id="IPR002052">
    <property type="entry name" value="DNA_methylase_N6_adenine_CS"/>
</dbReference>
<evidence type="ECO:0000313" key="18">
    <source>
        <dbReference type="EMBL" id="KIZ07019.1"/>
    </source>
</evidence>
<dbReference type="PROSITE" id="PS51627">
    <property type="entry name" value="SAM_MT_TRM11"/>
    <property type="match status" value="1"/>
</dbReference>
<evidence type="ECO:0000256" key="14">
    <source>
        <dbReference type="PROSITE-ProRule" id="PRU00959"/>
    </source>
</evidence>
<dbReference type="InterPro" id="IPR029063">
    <property type="entry name" value="SAM-dependent_MTases_sf"/>
</dbReference>
<feature type="compositionally biased region" description="Acidic residues" evidence="15">
    <location>
        <begin position="20"/>
        <end position="32"/>
    </location>
</feature>
<keyword evidence="10" id="KW-0238">DNA-binding</keyword>
<accession>A0A0D2LKV1</accession>
<evidence type="ECO:0000256" key="9">
    <source>
        <dbReference type="ARBA" id="ARBA00023015"/>
    </source>
</evidence>
<dbReference type="InterPro" id="IPR000241">
    <property type="entry name" value="RlmKL-like_Mtase"/>
</dbReference>
<keyword evidence="11" id="KW-0804">Transcription</keyword>
<gene>
    <name evidence="18" type="ORF">MNEG_0930</name>
</gene>
<reference evidence="18 19" key="1">
    <citation type="journal article" date="2013" name="BMC Genomics">
        <title>Reconstruction of the lipid metabolism for the microalga Monoraphidium neglectum from its genome sequence reveals characteristics suitable for biofuel production.</title>
        <authorList>
            <person name="Bogen C."/>
            <person name="Al-Dilaimi A."/>
            <person name="Albersmeier A."/>
            <person name="Wichmann J."/>
            <person name="Grundmann M."/>
            <person name="Rupp O."/>
            <person name="Lauersen K.J."/>
            <person name="Blifernez-Klassen O."/>
            <person name="Kalinowski J."/>
            <person name="Goesmann A."/>
            <person name="Mussgnug J.H."/>
            <person name="Kruse O."/>
        </authorList>
    </citation>
    <scope>NUCLEOTIDE SEQUENCE [LARGE SCALE GENOMIC DNA]</scope>
    <source>
        <strain evidence="18 19">SAG 48.87</strain>
    </source>
</reference>
<dbReference type="PROSITE" id="PS00092">
    <property type="entry name" value="N6_MTASE"/>
    <property type="match status" value="1"/>
</dbReference>
<evidence type="ECO:0000256" key="2">
    <source>
        <dbReference type="ARBA" id="ARBA00022490"/>
    </source>
</evidence>
<dbReference type="GO" id="GO:0043527">
    <property type="term" value="C:tRNA methyltransferase complex"/>
    <property type="evidence" value="ECO:0007669"/>
    <property type="project" value="UniProtKB-ARBA"/>
</dbReference>
<dbReference type="PRINTS" id="PR00507">
    <property type="entry name" value="N12N6MTFRASE"/>
</dbReference>
<organism evidence="18 19">
    <name type="scientific">Monoraphidium neglectum</name>
    <dbReference type="NCBI Taxonomy" id="145388"/>
    <lineage>
        <taxon>Eukaryota</taxon>
        <taxon>Viridiplantae</taxon>
        <taxon>Chlorophyta</taxon>
        <taxon>core chlorophytes</taxon>
        <taxon>Chlorophyceae</taxon>
        <taxon>CS clade</taxon>
        <taxon>Sphaeropleales</taxon>
        <taxon>Selenastraceae</taxon>
        <taxon>Monoraphidium</taxon>
    </lineage>
</organism>
<feature type="region of interest" description="Disordered" evidence="15">
    <location>
        <begin position="1"/>
        <end position="60"/>
    </location>
</feature>
<feature type="region of interest" description="Disordered" evidence="15">
    <location>
        <begin position="1012"/>
        <end position="1062"/>
    </location>
</feature>
<dbReference type="EC" id="2.1.1.214" evidence="13"/>
<dbReference type="InterPro" id="IPR059073">
    <property type="entry name" value="TRMT11_N"/>
</dbReference>
<dbReference type="PANTHER" id="PTHR13370:SF3">
    <property type="entry name" value="TRNA (GUANINE(10)-N2)-METHYLTRANSFERASE HOMOLOG"/>
    <property type="match status" value="1"/>
</dbReference>
<dbReference type="Gene3D" id="3.40.50.150">
    <property type="entry name" value="Vaccinia Virus protein VP39"/>
    <property type="match status" value="1"/>
</dbReference>
<feature type="compositionally biased region" description="Gly residues" evidence="15">
    <location>
        <begin position="620"/>
        <end position="636"/>
    </location>
</feature>
<feature type="domain" description="tRNA (guanine(10)-N(2))-methyltransferase TRMT11 N-terminal" evidence="17">
    <location>
        <begin position="66"/>
        <end position="214"/>
    </location>
</feature>
<keyword evidence="2" id="KW-0963">Cytoplasm</keyword>
<feature type="domain" description="Ribosomal RNA large subunit methyltransferase K/L-like methyltransferase" evidence="16">
    <location>
        <begin position="351"/>
        <end position="477"/>
    </location>
</feature>
<evidence type="ECO:0000259" key="17">
    <source>
        <dbReference type="Pfam" id="PF25904"/>
    </source>
</evidence>
<proteinExistence type="inferred from homology"/>
<evidence type="ECO:0000256" key="13">
    <source>
        <dbReference type="ARBA" id="ARBA00066937"/>
    </source>
</evidence>
<dbReference type="GO" id="GO:0000049">
    <property type="term" value="F:tRNA binding"/>
    <property type="evidence" value="ECO:0007669"/>
    <property type="project" value="UniProtKB-UniRule"/>
</dbReference>
<feature type="compositionally biased region" description="Low complexity" evidence="15">
    <location>
        <begin position="33"/>
        <end position="42"/>
    </location>
</feature>
<protein>
    <recommendedName>
        <fullName evidence="13">tRNA (guanine(10)-N(2))-methyltransferase</fullName>
        <ecNumber evidence="13">2.1.1.214</ecNumber>
    </recommendedName>
</protein>
<dbReference type="SUPFAM" id="SSF53335">
    <property type="entry name" value="S-adenosyl-L-methionine-dependent methyltransferases"/>
    <property type="match status" value="1"/>
</dbReference>
<feature type="compositionally biased region" description="Low complexity" evidence="15">
    <location>
        <begin position="251"/>
        <end position="274"/>
    </location>
</feature>
<dbReference type="InterPro" id="IPR003340">
    <property type="entry name" value="B3_DNA-bd"/>
</dbReference>
<dbReference type="RefSeq" id="XP_013906038.1">
    <property type="nucleotide sequence ID" value="XM_014050584.1"/>
</dbReference>
<comment type="subcellular location">
    <subcellularLocation>
        <location evidence="1">Cytoplasm</location>
    </subcellularLocation>
</comment>
<dbReference type="CDD" id="cd02440">
    <property type="entry name" value="AdoMet_MTases"/>
    <property type="match status" value="1"/>
</dbReference>